<evidence type="ECO:0000313" key="2">
    <source>
        <dbReference type="EMBL" id="AAM06760.1"/>
    </source>
</evidence>
<protein>
    <recommendedName>
        <fullName evidence="4">DUF1670 domain-containing protein</fullName>
    </recommendedName>
</protein>
<accession>Q8TKL2</accession>
<dbReference type="InterPro" id="IPR012872">
    <property type="entry name" value="DUF1670"/>
</dbReference>
<evidence type="ECO:0000313" key="3">
    <source>
        <dbReference type="Proteomes" id="UP000002487"/>
    </source>
</evidence>
<feature type="coiled-coil region" evidence="1">
    <location>
        <begin position="92"/>
        <end position="119"/>
    </location>
</feature>
<dbReference type="STRING" id="188937.MA_3392"/>
<keyword evidence="1" id="KW-0175">Coiled coil</keyword>
<organism evidence="2 3">
    <name type="scientific">Methanosarcina acetivorans (strain ATCC 35395 / DSM 2834 / JCM 12185 / C2A)</name>
    <dbReference type="NCBI Taxonomy" id="188937"/>
    <lineage>
        <taxon>Archaea</taxon>
        <taxon>Methanobacteriati</taxon>
        <taxon>Methanobacteriota</taxon>
        <taxon>Stenosarchaea group</taxon>
        <taxon>Methanomicrobia</taxon>
        <taxon>Methanosarcinales</taxon>
        <taxon>Methanosarcinaceae</taxon>
        <taxon>Methanosarcina</taxon>
    </lineage>
</organism>
<dbReference type="InParanoid" id="Q8TKL2"/>
<gene>
    <name evidence="2" type="ordered locus">MA_3392</name>
</gene>
<proteinExistence type="predicted"/>
<dbReference type="Proteomes" id="UP000002487">
    <property type="component" value="Chromosome"/>
</dbReference>
<name>Q8TKL2_METAC</name>
<evidence type="ECO:0000256" key="1">
    <source>
        <dbReference type="SAM" id="Coils"/>
    </source>
</evidence>
<dbReference type="PhylomeDB" id="Q8TKL2"/>
<dbReference type="Pfam" id="PF07900">
    <property type="entry name" value="DUF1670"/>
    <property type="match status" value="1"/>
</dbReference>
<evidence type="ECO:0008006" key="4">
    <source>
        <dbReference type="Google" id="ProtNLM"/>
    </source>
</evidence>
<sequence length="257" mass="29659">MKKMMNQVSPFSSMLRKTFDSALEYLLYTEYRFLGGKRVVKMIVNDVKGLIDQFFPDNLEVGQVIWPAVSVDESQEQHKKIEDHKIIPVRLNLVTREDMEKLEKKVKKTEIEKARAVRLFNEAYEQGALLTQADVVVLLGKSIPTVSKYVQQYQNEHDEVLPTRGNIHDIGPGITHKGIIVRKKLEKKSTSQIAKETNHSPEAVDRYIRDYGRVKMLIGKRMTVEEISYATGISRGVVEQYRELHKLENDINSDKKE</sequence>
<reference evidence="2 3" key="1">
    <citation type="journal article" date="2002" name="Genome Res.">
        <title>The genome of Methanosarcina acetivorans reveals extensive metabolic and physiological diversity.</title>
        <authorList>
            <person name="Galagan J.E."/>
            <person name="Nusbaum C."/>
            <person name="Roy A."/>
            <person name="Endrizzi M.G."/>
            <person name="Macdonald P."/>
            <person name="FitzHugh W."/>
            <person name="Calvo S."/>
            <person name="Engels R."/>
            <person name="Smirnov S."/>
            <person name="Atnoor D."/>
            <person name="Brown A."/>
            <person name="Allen N."/>
            <person name="Naylor J."/>
            <person name="Stange-Thomann N."/>
            <person name="DeArellano K."/>
            <person name="Johnson R."/>
            <person name="Linton L."/>
            <person name="McEwan P."/>
            <person name="McKernan K."/>
            <person name="Talamas J."/>
            <person name="Tirrell A."/>
            <person name="Ye W."/>
            <person name="Zimmer A."/>
            <person name="Barber R.D."/>
            <person name="Cann I."/>
            <person name="Graham D.E."/>
            <person name="Grahame D.A."/>
            <person name="Guss A."/>
            <person name="Hedderich R."/>
            <person name="Ingram-Smith C."/>
            <person name="Kuettner C.H."/>
            <person name="Krzycki J.A."/>
            <person name="Leigh J.A."/>
            <person name="Li W."/>
            <person name="Liu J."/>
            <person name="Mukhopadhyay B."/>
            <person name="Reeve J.N."/>
            <person name="Smith K."/>
            <person name="Springer T.A."/>
            <person name="Umayam L.A."/>
            <person name="White O."/>
            <person name="White R.H."/>
            <person name="de Macario E.C."/>
            <person name="Ferry J.G."/>
            <person name="Jarrell K.F."/>
            <person name="Jing H."/>
            <person name="Macario A.J.L."/>
            <person name="Paulsen I."/>
            <person name="Pritchett M."/>
            <person name="Sowers K.R."/>
            <person name="Swanson R.V."/>
            <person name="Zinder S.H."/>
            <person name="Lander E."/>
            <person name="Metcalf W.W."/>
            <person name="Birren B."/>
        </authorList>
    </citation>
    <scope>NUCLEOTIDE SEQUENCE [LARGE SCALE GENOMIC DNA]</scope>
    <source>
        <strain evidence="3">ATCC 35395 / DSM 2834 / JCM 12185 / C2A</strain>
    </source>
</reference>
<keyword evidence="3" id="KW-1185">Reference proteome</keyword>
<dbReference type="EnsemblBacteria" id="AAM06760">
    <property type="protein sequence ID" value="AAM06760"/>
    <property type="gene ID" value="MA_3392"/>
</dbReference>
<dbReference type="HOGENOM" id="CLU_075727_1_0_2"/>
<dbReference type="EMBL" id="AE010299">
    <property type="protein sequence ID" value="AAM06760.1"/>
    <property type="molecule type" value="Genomic_DNA"/>
</dbReference>
<dbReference type="AlphaFoldDB" id="Q8TKL2"/>
<dbReference type="KEGG" id="mac:MA_3392"/>